<dbReference type="Pfam" id="PF01420">
    <property type="entry name" value="Methylase_S"/>
    <property type="match status" value="2"/>
</dbReference>
<dbReference type="InterPro" id="IPR051212">
    <property type="entry name" value="Type-I_RE_S_subunit"/>
</dbReference>
<sequence length="447" mass="51019">MALGLTPYQIIEKGTHPQLVIADGWERIELKHIATVQNGFAFSSKLFNHNEGLPLIRIRDIFTSETQNQYSGEYKDEFLVSKGDILIGMDGDFKVSKWPGKIGLLNQRVCRIHFKSNRYEKEFLFLCIQPYLNAIHSETSAVTVKHLSSRTLNDIPFPLPPLPIQHAIVKKIEELFSSLDSGIADLKKAQEQLKIYRQAVLKKAFEGEYEKIKLEEVSLAIGGYAFKSKMYQDEGKFQILRIGNIRPGEIRSEVNPIYLSDVDKTILDRYLLLRNDVVISLTGTRTKRDYGYTAIINSDNQLLNQRVAAIRFNKTYNPKFFLYFSWSEPFKKQFFGSETGNTGQGNVGMKSVRETLIPLLSLEVQHAIVREIESRLSVCDKVEENIKESLDKAEALRQSILKKAFEGKLLSEAEIEQCKAAKDYEPASVLLEKIKAEKKINKVTSRK</sequence>
<dbReference type="PANTHER" id="PTHR43140:SF1">
    <property type="entry name" value="TYPE I RESTRICTION ENZYME ECOKI SPECIFICITY SUBUNIT"/>
    <property type="match status" value="1"/>
</dbReference>
<comment type="caution">
    <text evidence="5">The sequence shown here is derived from an EMBL/GenBank/DDBJ whole genome shotgun (WGS) entry which is preliminary data.</text>
</comment>
<keyword evidence="3" id="KW-0238">DNA-binding</keyword>
<comment type="similarity">
    <text evidence="1">Belongs to the type-I restriction system S methylase family.</text>
</comment>
<evidence type="ECO:0000313" key="5">
    <source>
        <dbReference type="EMBL" id="GGW50440.1"/>
    </source>
</evidence>
<dbReference type="PANTHER" id="PTHR43140">
    <property type="entry name" value="TYPE-1 RESTRICTION ENZYME ECOKI SPECIFICITY PROTEIN"/>
    <property type="match status" value="1"/>
</dbReference>
<feature type="domain" description="Type I restriction modification DNA specificity" evidence="4">
    <location>
        <begin position="208"/>
        <end position="390"/>
    </location>
</feature>
<organism evidence="5 6">
    <name type="scientific">Arenibacter certesii</name>
    <dbReference type="NCBI Taxonomy" id="228955"/>
    <lineage>
        <taxon>Bacteria</taxon>
        <taxon>Pseudomonadati</taxon>
        <taxon>Bacteroidota</taxon>
        <taxon>Flavobacteriia</taxon>
        <taxon>Flavobacteriales</taxon>
        <taxon>Flavobacteriaceae</taxon>
        <taxon>Arenibacter</taxon>
    </lineage>
</organism>
<protein>
    <recommendedName>
        <fullName evidence="4">Type I restriction modification DNA specificity domain-containing protein</fullName>
    </recommendedName>
</protein>
<dbReference type="CDD" id="cd17278">
    <property type="entry name" value="RMtype1_S_LdeBORF1052P-TRD2-CR2"/>
    <property type="match status" value="1"/>
</dbReference>
<dbReference type="RefSeq" id="WP_026814825.1">
    <property type="nucleotide sequence ID" value="NZ_BMWP01000044.1"/>
</dbReference>
<name>A0A918J8A9_9FLAO</name>
<evidence type="ECO:0000313" key="6">
    <source>
        <dbReference type="Proteomes" id="UP000634668"/>
    </source>
</evidence>
<accession>A0A918J8A9</accession>
<dbReference type="EMBL" id="BMWP01000044">
    <property type="protein sequence ID" value="GGW50440.1"/>
    <property type="molecule type" value="Genomic_DNA"/>
</dbReference>
<dbReference type="CDD" id="cd17257">
    <property type="entry name" value="RMtype1_S_EcoBI-TRD1-CR1_like"/>
    <property type="match status" value="1"/>
</dbReference>
<keyword evidence="2" id="KW-0680">Restriction system</keyword>
<gene>
    <name evidence="5" type="ORF">GCM10007383_37860</name>
</gene>
<evidence type="ECO:0000256" key="2">
    <source>
        <dbReference type="ARBA" id="ARBA00022747"/>
    </source>
</evidence>
<proteinExistence type="inferred from homology"/>
<evidence type="ECO:0000256" key="3">
    <source>
        <dbReference type="ARBA" id="ARBA00023125"/>
    </source>
</evidence>
<evidence type="ECO:0000259" key="4">
    <source>
        <dbReference type="Pfam" id="PF01420"/>
    </source>
</evidence>
<reference evidence="5" key="2">
    <citation type="submission" date="2020-09" db="EMBL/GenBank/DDBJ databases">
        <authorList>
            <person name="Sun Q."/>
            <person name="Kim S."/>
        </authorList>
    </citation>
    <scope>NUCLEOTIDE SEQUENCE</scope>
    <source>
        <strain evidence="5">KCTC 12113</strain>
    </source>
</reference>
<evidence type="ECO:0000256" key="1">
    <source>
        <dbReference type="ARBA" id="ARBA00010923"/>
    </source>
</evidence>
<dbReference type="GO" id="GO:0009307">
    <property type="term" value="P:DNA restriction-modification system"/>
    <property type="evidence" value="ECO:0007669"/>
    <property type="project" value="UniProtKB-KW"/>
</dbReference>
<dbReference type="InterPro" id="IPR000055">
    <property type="entry name" value="Restrct_endonuc_typeI_TRD"/>
</dbReference>
<dbReference type="Proteomes" id="UP000634668">
    <property type="component" value="Unassembled WGS sequence"/>
</dbReference>
<feature type="domain" description="Type I restriction modification DNA specificity" evidence="4">
    <location>
        <begin position="23"/>
        <end position="178"/>
    </location>
</feature>
<keyword evidence="6" id="KW-1185">Reference proteome</keyword>
<reference evidence="5" key="1">
    <citation type="journal article" date="2014" name="Int. J. Syst. Evol. Microbiol.">
        <title>Complete genome sequence of Corynebacterium casei LMG S-19264T (=DSM 44701T), isolated from a smear-ripened cheese.</title>
        <authorList>
            <consortium name="US DOE Joint Genome Institute (JGI-PGF)"/>
            <person name="Walter F."/>
            <person name="Albersmeier A."/>
            <person name="Kalinowski J."/>
            <person name="Ruckert C."/>
        </authorList>
    </citation>
    <scope>NUCLEOTIDE SEQUENCE</scope>
    <source>
        <strain evidence="5">KCTC 12113</strain>
    </source>
</reference>
<dbReference type="InterPro" id="IPR044946">
    <property type="entry name" value="Restrct_endonuc_typeI_TRD_sf"/>
</dbReference>
<dbReference type="Gene3D" id="3.90.220.20">
    <property type="entry name" value="DNA methylase specificity domains"/>
    <property type="match status" value="2"/>
</dbReference>
<dbReference type="GO" id="GO:0003677">
    <property type="term" value="F:DNA binding"/>
    <property type="evidence" value="ECO:0007669"/>
    <property type="project" value="UniProtKB-KW"/>
</dbReference>
<dbReference type="AlphaFoldDB" id="A0A918J8A9"/>
<dbReference type="SUPFAM" id="SSF116734">
    <property type="entry name" value="DNA methylase specificity domain"/>
    <property type="match status" value="2"/>
</dbReference>